<keyword evidence="5" id="KW-0804">Transcription</keyword>
<dbReference type="Pfam" id="PF00392">
    <property type="entry name" value="GntR"/>
    <property type="match status" value="1"/>
</dbReference>
<dbReference type="PRINTS" id="PR00035">
    <property type="entry name" value="HTHGNTR"/>
</dbReference>
<keyword evidence="2" id="KW-0663">Pyridoxal phosphate</keyword>
<protein>
    <submittedName>
        <fullName evidence="7">GntR family transcriptional regulator</fullName>
    </submittedName>
</protein>
<comment type="similarity">
    <text evidence="1">In the C-terminal section; belongs to the class-I pyridoxal-phosphate-dependent aminotransferase family.</text>
</comment>
<evidence type="ECO:0000259" key="6">
    <source>
        <dbReference type="PROSITE" id="PS50949"/>
    </source>
</evidence>
<reference evidence="7" key="2">
    <citation type="submission" date="2023-01" db="EMBL/GenBank/DDBJ databases">
        <authorList>
            <person name="Sun Q."/>
            <person name="Evtushenko L."/>
        </authorList>
    </citation>
    <scope>NUCLEOTIDE SEQUENCE</scope>
    <source>
        <strain evidence="7">VKM Ac-1069</strain>
    </source>
</reference>
<accession>A0A9W6L2X1</accession>
<evidence type="ECO:0000256" key="5">
    <source>
        <dbReference type="ARBA" id="ARBA00023163"/>
    </source>
</evidence>
<dbReference type="InterPro" id="IPR051446">
    <property type="entry name" value="HTH_trans_reg/aminotransferase"/>
</dbReference>
<dbReference type="Gene3D" id="3.40.640.10">
    <property type="entry name" value="Type I PLP-dependent aspartate aminotransferase-like (Major domain)"/>
    <property type="match status" value="1"/>
</dbReference>
<evidence type="ECO:0000256" key="4">
    <source>
        <dbReference type="ARBA" id="ARBA00023125"/>
    </source>
</evidence>
<dbReference type="CDD" id="cd07377">
    <property type="entry name" value="WHTH_GntR"/>
    <property type="match status" value="1"/>
</dbReference>
<dbReference type="GO" id="GO:0003700">
    <property type="term" value="F:DNA-binding transcription factor activity"/>
    <property type="evidence" value="ECO:0007669"/>
    <property type="project" value="InterPro"/>
</dbReference>
<name>A0A9W6L2X1_9PSEU</name>
<dbReference type="EMBL" id="BSFQ01000008">
    <property type="protein sequence ID" value="GLL11269.1"/>
    <property type="molecule type" value="Genomic_DNA"/>
</dbReference>
<keyword evidence="8" id="KW-1185">Reference proteome</keyword>
<dbReference type="InterPro" id="IPR036388">
    <property type="entry name" value="WH-like_DNA-bd_sf"/>
</dbReference>
<keyword evidence="3" id="KW-0805">Transcription regulation</keyword>
<dbReference type="SUPFAM" id="SSF46785">
    <property type="entry name" value="Winged helix' DNA-binding domain"/>
    <property type="match status" value="1"/>
</dbReference>
<organism evidence="7 8">
    <name type="scientific">Pseudonocardia halophobica</name>
    <dbReference type="NCBI Taxonomy" id="29401"/>
    <lineage>
        <taxon>Bacteria</taxon>
        <taxon>Bacillati</taxon>
        <taxon>Actinomycetota</taxon>
        <taxon>Actinomycetes</taxon>
        <taxon>Pseudonocardiales</taxon>
        <taxon>Pseudonocardiaceae</taxon>
        <taxon>Pseudonocardia</taxon>
    </lineage>
</organism>
<dbReference type="PANTHER" id="PTHR46577">
    <property type="entry name" value="HTH-TYPE TRANSCRIPTIONAL REGULATORY PROTEIN GABR"/>
    <property type="match status" value="1"/>
</dbReference>
<dbReference type="PROSITE" id="PS50949">
    <property type="entry name" value="HTH_GNTR"/>
    <property type="match status" value="1"/>
</dbReference>
<dbReference type="InterPro" id="IPR004839">
    <property type="entry name" value="Aminotransferase_I/II_large"/>
</dbReference>
<comment type="caution">
    <text evidence="7">The sequence shown here is derived from an EMBL/GenBank/DDBJ whole genome shotgun (WGS) entry which is preliminary data.</text>
</comment>
<evidence type="ECO:0000256" key="2">
    <source>
        <dbReference type="ARBA" id="ARBA00022898"/>
    </source>
</evidence>
<reference evidence="7" key="1">
    <citation type="journal article" date="2014" name="Int. J. Syst. Evol. Microbiol.">
        <title>Complete genome sequence of Corynebacterium casei LMG S-19264T (=DSM 44701T), isolated from a smear-ripened cheese.</title>
        <authorList>
            <consortium name="US DOE Joint Genome Institute (JGI-PGF)"/>
            <person name="Walter F."/>
            <person name="Albersmeier A."/>
            <person name="Kalinowski J."/>
            <person name="Ruckert C."/>
        </authorList>
    </citation>
    <scope>NUCLEOTIDE SEQUENCE</scope>
    <source>
        <strain evidence="7">VKM Ac-1069</strain>
    </source>
</reference>
<evidence type="ECO:0000256" key="3">
    <source>
        <dbReference type="ARBA" id="ARBA00023015"/>
    </source>
</evidence>
<evidence type="ECO:0000256" key="1">
    <source>
        <dbReference type="ARBA" id="ARBA00005384"/>
    </source>
</evidence>
<dbReference type="InterPro" id="IPR015421">
    <property type="entry name" value="PyrdxlP-dep_Trfase_major"/>
</dbReference>
<dbReference type="Pfam" id="PF00155">
    <property type="entry name" value="Aminotran_1_2"/>
    <property type="match status" value="1"/>
</dbReference>
<proteinExistence type="inferred from homology"/>
<dbReference type="SMART" id="SM00345">
    <property type="entry name" value="HTH_GNTR"/>
    <property type="match status" value="1"/>
</dbReference>
<sequence length="502" mass="53217">MANFAEVDRLDPLEPGTRRIGGTSFARLLGSWRPADQRGGLASALTERVRLLILDGRLPLGSRIPAERELAGALDVSRTTVAAAYEALRADGFLESRRGSGSWTRVPGPTGGATPETPFSPLTGGGLTDLAHAALPAPTDAIRRAAAAAVTELDGQIGGHGYTLAGIPVMREAVARRFTERGVPTSPDQVLVTSGAQHAIALVLTLLAGPGDRVVVEHPTYPNALDAIRGRGARPVPVPLGPDGREPAWDLDLLTATVRDTRPALCYLVPDFHNPTGAVMPPEVRAGVVELARRTRTPLVVDETLTELPLDVPAPEPVARHAPDSPLLITIGSASKVFWGGLRIGWIRTSASLVRRLAALRPSIDLGGAVLDQIVTARLLGEVEAVVAERQESLRAARADLRRRLAADFPQWRPNDPSGGLSLWVDLGEPVSSLLTGAARRHDVLLAAGPRFGVDGAFERYIRLPYTLRPEPAAAALERLTAAWQGLRHQPDGGAADQIAVA</sequence>
<dbReference type="PANTHER" id="PTHR46577:SF1">
    <property type="entry name" value="HTH-TYPE TRANSCRIPTIONAL REGULATORY PROTEIN GABR"/>
    <property type="match status" value="1"/>
</dbReference>
<dbReference type="InterPro" id="IPR000524">
    <property type="entry name" value="Tscrpt_reg_HTH_GntR"/>
</dbReference>
<keyword evidence="4" id="KW-0238">DNA-binding</keyword>
<dbReference type="InterPro" id="IPR036390">
    <property type="entry name" value="WH_DNA-bd_sf"/>
</dbReference>
<gene>
    <name evidence="7" type="ORF">GCM10017577_24100</name>
</gene>
<evidence type="ECO:0000313" key="7">
    <source>
        <dbReference type="EMBL" id="GLL11269.1"/>
    </source>
</evidence>
<dbReference type="CDD" id="cd00609">
    <property type="entry name" value="AAT_like"/>
    <property type="match status" value="1"/>
</dbReference>
<dbReference type="RefSeq" id="WP_051737478.1">
    <property type="nucleotide sequence ID" value="NZ_BAAAUZ010000042.1"/>
</dbReference>
<dbReference type="Proteomes" id="UP001143463">
    <property type="component" value="Unassembled WGS sequence"/>
</dbReference>
<dbReference type="GO" id="GO:0030170">
    <property type="term" value="F:pyridoxal phosphate binding"/>
    <property type="evidence" value="ECO:0007669"/>
    <property type="project" value="InterPro"/>
</dbReference>
<dbReference type="AlphaFoldDB" id="A0A9W6L2X1"/>
<evidence type="ECO:0000313" key="8">
    <source>
        <dbReference type="Proteomes" id="UP001143463"/>
    </source>
</evidence>
<feature type="domain" description="HTH gntR-type" evidence="6">
    <location>
        <begin position="39"/>
        <end position="107"/>
    </location>
</feature>
<dbReference type="SUPFAM" id="SSF53383">
    <property type="entry name" value="PLP-dependent transferases"/>
    <property type="match status" value="1"/>
</dbReference>
<dbReference type="InterPro" id="IPR015424">
    <property type="entry name" value="PyrdxlP-dep_Trfase"/>
</dbReference>
<dbReference type="GO" id="GO:0003677">
    <property type="term" value="F:DNA binding"/>
    <property type="evidence" value="ECO:0007669"/>
    <property type="project" value="UniProtKB-KW"/>
</dbReference>
<dbReference type="Gene3D" id="1.10.10.10">
    <property type="entry name" value="Winged helix-like DNA-binding domain superfamily/Winged helix DNA-binding domain"/>
    <property type="match status" value="1"/>
</dbReference>